<dbReference type="Gene3D" id="3.40.50.1820">
    <property type="entry name" value="alpha/beta hydrolase"/>
    <property type="match status" value="1"/>
</dbReference>
<dbReference type="RefSeq" id="XP_067547620.1">
    <property type="nucleotide sequence ID" value="XM_067693062.1"/>
</dbReference>
<dbReference type="Proteomes" id="UP000669133">
    <property type="component" value="Unassembled WGS sequence"/>
</dbReference>
<comment type="caution">
    <text evidence="2">The sequence shown here is derived from an EMBL/GenBank/DDBJ whole genome shotgun (WGS) entry which is preliminary data.</text>
</comment>
<evidence type="ECO:0000313" key="3">
    <source>
        <dbReference type="Proteomes" id="UP000669133"/>
    </source>
</evidence>
<protein>
    <submittedName>
        <fullName evidence="2">Uncharacterized protein</fullName>
    </submittedName>
</protein>
<dbReference type="OrthoDB" id="2152029at2759"/>
<name>A0A8H8DA92_9ASCO</name>
<proteinExistence type="predicted"/>
<dbReference type="EMBL" id="JAEOAQ010000005">
    <property type="protein sequence ID" value="KAG5418504.1"/>
    <property type="molecule type" value="Genomic_DNA"/>
</dbReference>
<gene>
    <name evidence="2" type="ORF">I9W82_004032</name>
</gene>
<dbReference type="AlphaFoldDB" id="A0A8H8DA92"/>
<dbReference type="PANTHER" id="PTHR36169">
    <property type="entry name" value="ETHANOLAMINE UTILIZATION PROTEIN EUTQ"/>
    <property type="match status" value="1"/>
</dbReference>
<dbReference type="InterPro" id="IPR019436">
    <property type="entry name" value="Say1-like"/>
</dbReference>
<dbReference type="InterPro" id="IPR029058">
    <property type="entry name" value="AB_hydrolase_fold"/>
</dbReference>
<accession>A0A8H8DA92</accession>
<reference evidence="2 3" key="1">
    <citation type="submission" date="2020-12" db="EMBL/GenBank/DDBJ databases">
        <title>Effect of drift, selection, and recombination on the evolution of hybrid genomes in Candida yeast pathogens.</title>
        <authorList>
            <person name="Mixao V."/>
            <person name="Ksiezopolska E."/>
            <person name="Saus E."/>
            <person name="Boekhout T."/>
            <person name="Gacser A."/>
            <person name="Gabaldon T."/>
        </authorList>
    </citation>
    <scope>NUCLEOTIDE SEQUENCE [LARGE SCALE GENOMIC DNA]</scope>
    <source>
        <strain evidence="2 3">BP57</strain>
    </source>
</reference>
<dbReference type="Pfam" id="PF10340">
    <property type="entry name" value="Say1_Mug180"/>
    <property type="match status" value="1"/>
</dbReference>
<dbReference type="InterPro" id="IPR010424">
    <property type="entry name" value="EutQ"/>
</dbReference>
<dbReference type="GeneID" id="93652661"/>
<organism evidence="2 3">
    <name type="scientific">Candida metapsilosis</name>
    <dbReference type="NCBI Taxonomy" id="273372"/>
    <lineage>
        <taxon>Eukaryota</taxon>
        <taxon>Fungi</taxon>
        <taxon>Dikarya</taxon>
        <taxon>Ascomycota</taxon>
        <taxon>Saccharomycotina</taxon>
        <taxon>Pichiomycetes</taxon>
        <taxon>Debaryomycetaceae</taxon>
        <taxon>Candida/Lodderomyces clade</taxon>
        <taxon>Candida</taxon>
    </lineage>
</organism>
<dbReference type="SUPFAM" id="SSF53474">
    <property type="entry name" value="alpha/beta-Hydrolases"/>
    <property type="match status" value="1"/>
</dbReference>
<keyword evidence="1" id="KW-0732">Signal</keyword>
<feature type="signal peptide" evidence="1">
    <location>
        <begin position="1"/>
        <end position="23"/>
    </location>
</feature>
<evidence type="ECO:0000256" key="1">
    <source>
        <dbReference type="SAM" id="SignalP"/>
    </source>
</evidence>
<dbReference type="PANTHER" id="PTHR36169:SF1">
    <property type="entry name" value="ACETATE KINASE EUTQ"/>
    <property type="match status" value="1"/>
</dbReference>
<sequence>MISFTGFLKILTLPIRYLWVTLKYPIFGGVNPKFKNSLGNSLKVELWRFMLTLSVHDSAYIANKPTQSVINGLKPLYPKMTNLNKFGKRYDHQSFWLVEAENRSKSDPIVIYLHGGGYFINASSEQVESVLSMYHLLDGKKKDKTSVLVLEYSLACEGHLIGTQLYELVATYEKLVSEGNDNFVFIGDSAGGNLAIVFLQYMKREKISKLPWPRSTVLISPWVKLIGDKIQFTKGHSYHDNEKYDMVNSEFAREPKRQFQLLGGRNPADMLISPGNVPYKASDWKDIPTFNNKGYSTFVILGEHESFRDDILEFAKYAVGSTLVPQSQDSGNIFNPKVHEYESRGVDDAYIDVVVEPWGIHDSVLFFEGIIQKLEKDPSLKLSQLEEEKYFGLVRITKFLNMTLEVL</sequence>
<evidence type="ECO:0000313" key="2">
    <source>
        <dbReference type="EMBL" id="KAG5418504.1"/>
    </source>
</evidence>
<keyword evidence="3" id="KW-1185">Reference proteome</keyword>
<feature type="chain" id="PRO_5034554599" evidence="1">
    <location>
        <begin position="24"/>
        <end position="407"/>
    </location>
</feature>